<keyword evidence="1" id="KW-1133">Transmembrane helix</keyword>
<feature type="transmembrane region" description="Helical" evidence="1">
    <location>
        <begin position="40"/>
        <end position="58"/>
    </location>
</feature>
<keyword evidence="1" id="KW-0472">Membrane</keyword>
<dbReference type="EMBL" id="MLFK01000002">
    <property type="protein sequence ID" value="OIV43442.1"/>
    <property type="molecule type" value="Genomic_DNA"/>
</dbReference>
<keyword evidence="3" id="KW-1185">Reference proteome</keyword>
<feature type="transmembrane region" description="Helical" evidence="1">
    <location>
        <begin position="65"/>
        <end position="89"/>
    </location>
</feature>
<dbReference type="Proteomes" id="UP000182826">
    <property type="component" value="Unassembled WGS sequence"/>
</dbReference>
<keyword evidence="1" id="KW-0812">Transmembrane</keyword>
<comment type="caution">
    <text evidence="2">The sequence shown here is derived from an EMBL/GenBank/DDBJ whole genome shotgun (WGS) entry which is preliminary data.</text>
</comment>
<dbReference type="RefSeq" id="WP_071635409.1">
    <property type="nucleotide sequence ID" value="NZ_MLFK01000002.1"/>
</dbReference>
<evidence type="ECO:0000256" key="1">
    <source>
        <dbReference type="SAM" id="Phobius"/>
    </source>
</evidence>
<gene>
    <name evidence="2" type="ORF">BKM63_04350</name>
</gene>
<reference evidence="2 3" key="1">
    <citation type="submission" date="2016-10" db="EMBL/GenBank/DDBJ databases">
        <title>Draft Genome Sequence of Rhizobacteria Flavobacterium johnsoniae CI04.</title>
        <authorList>
            <person name="Bravo J.I."/>
            <person name="Lozano G.L."/>
            <person name="Handelsman J."/>
        </authorList>
    </citation>
    <scope>NUCLEOTIDE SEQUENCE [LARGE SCALE GENOMIC DNA]</scope>
    <source>
        <strain evidence="2 3">CI04</strain>
    </source>
</reference>
<dbReference type="AlphaFoldDB" id="A0A1J7CUZ9"/>
<evidence type="ECO:0000313" key="2">
    <source>
        <dbReference type="EMBL" id="OIV43442.1"/>
    </source>
</evidence>
<name>A0A1J7CUZ9_FLAJO</name>
<evidence type="ECO:0000313" key="3">
    <source>
        <dbReference type="Proteomes" id="UP000182826"/>
    </source>
</evidence>
<accession>A0A1J7CUZ9</accession>
<proteinExistence type="predicted"/>
<organism evidence="2 3">
    <name type="scientific">Flavobacterium johnsoniae</name>
    <name type="common">Cytophaga johnsonae</name>
    <dbReference type="NCBI Taxonomy" id="986"/>
    <lineage>
        <taxon>Bacteria</taxon>
        <taxon>Pseudomonadati</taxon>
        <taxon>Bacteroidota</taxon>
        <taxon>Flavobacteriia</taxon>
        <taxon>Flavobacteriales</taxon>
        <taxon>Flavobacteriaceae</taxon>
        <taxon>Flavobacterium</taxon>
    </lineage>
</organism>
<feature type="transmembrane region" description="Helical" evidence="1">
    <location>
        <begin position="7"/>
        <end position="28"/>
    </location>
</feature>
<protein>
    <submittedName>
        <fullName evidence="2">Uncharacterized protein</fullName>
    </submittedName>
</protein>
<sequence>MSTNKKIILRVYLILSFLFVLTGFLYYFKQISLRGYYSDVFLFWLWLFMSFVVIVVFWKKITAKLLLAALLLTLAFSIIPMMIPFYALLLSTTSLGLIKDKNLNEKYRAQIVGYGVMTSPWLEVIEKNGLIEKRIIKCTDSQLMDENPDIKIRTAKDILFNKETDSTITLTLFYGGPNKTFTFNKKTGDIAAQTPDLKNLVKKYDGTWFNESEKSFLTFYFEQGSDYAVVNTWTGSIDKKENIDAYKAFIKERKLILPAENSDHHAPYCEIDIENNLLVYKCNQGLNFSDNSLTTKKPIAITKYKRIAD</sequence>